<gene>
    <name evidence="4" type="ORF">J2S62_002667</name>
</gene>
<evidence type="ECO:0000256" key="1">
    <source>
        <dbReference type="ARBA" id="ARBA00008853"/>
    </source>
</evidence>
<comment type="caution">
    <text evidence="4">The sequence shown here is derived from an EMBL/GenBank/DDBJ whole genome shotgun (WGS) entry which is preliminary data.</text>
</comment>
<dbReference type="PRINTS" id="PR01790">
    <property type="entry name" value="SMP30FAMILY"/>
</dbReference>
<dbReference type="PANTHER" id="PTHR47572">
    <property type="entry name" value="LIPOPROTEIN-RELATED"/>
    <property type="match status" value="1"/>
</dbReference>
<dbReference type="RefSeq" id="WP_310175578.1">
    <property type="nucleotide sequence ID" value="NZ_BAABHE010000002.1"/>
</dbReference>
<reference evidence="4 5" key="1">
    <citation type="submission" date="2023-07" db="EMBL/GenBank/DDBJ databases">
        <title>Sequencing the genomes of 1000 actinobacteria strains.</title>
        <authorList>
            <person name="Klenk H.-P."/>
        </authorList>
    </citation>
    <scope>NUCLEOTIDE SEQUENCE [LARGE SCALE GENOMIC DNA]</scope>
    <source>
        <strain evidence="4 5">DSM 22966</strain>
    </source>
</reference>
<comment type="similarity">
    <text evidence="1">Belongs to the SMP-30/CGR1 family.</text>
</comment>
<evidence type="ECO:0000313" key="4">
    <source>
        <dbReference type="EMBL" id="MDR7348410.1"/>
    </source>
</evidence>
<dbReference type="EMBL" id="JAVDYJ010000001">
    <property type="protein sequence ID" value="MDR7348410.1"/>
    <property type="molecule type" value="Genomic_DNA"/>
</dbReference>
<sequence>MTNVQELADGFSYLEGPRWRNGKLYVSDFYTHQVLAIDESGKVELVATVPEQPSGLGWLPDGRLLIVSMRDRRVLRQEEDGSLTEHADLSELTTWHLNDMIVDEAGRAYVGSFGFDLMSGAPVQTANIVLVQPDGSAEVAADDLAFPNGMDLLDNGGTLVVSESFGNRLSSFNVDSSGELSARQDWASFGPEPTSEDIAEVLESVSAVPDGLCRDEDDTVWVADAIGQRVVRVAKGGEIVDQVSTGDLNVFACALGGSDGRTLFMCAAPTFAEHERRDTREGVLLTAKV</sequence>
<organism evidence="4 5">
    <name type="scientific">Enteractinococcus fodinae</name>
    <dbReference type="NCBI Taxonomy" id="684663"/>
    <lineage>
        <taxon>Bacteria</taxon>
        <taxon>Bacillati</taxon>
        <taxon>Actinomycetota</taxon>
        <taxon>Actinomycetes</taxon>
        <taxon>Micrococcales</taxon>
        <taxon>Micrococcaceae</taxon>
    </lineage>
</organism>
<dbReference type="InterPro" id="IPR005511">
    <property type="entry name" value="SMP-30"/>
</dbReference>
<dbReference type="InterPro" id="IPR051262">
    <property type="entry name" value="SMP-30/CGR1_Lactonase"/>
</dbReference>
<proteinExistence type="inferred from homology"/>
<evidence type="ECO:0000256" key="2">
    <source>
        <dbReference type="ARBA" id="ARBA00022801"/>
    </source>
</evidence>
<dbReference type="InterPro" id="IPR013658">
    <property type="entry name" value="SGL"/>
</dbReference>
<dbReference type="Pfam" id="PF08450">
    <property type="entry name" value="SGL"/>
    <property type="match status" value="1"/>
</dbReference>
<feature type="domain" description="SMP-30/Gluconolactonase/LRE-like region" evidence="3">
    <location>
        <begin position="15"/>
        <end position="268"/>
    </location>
</feature>
<dbReference type="Gene3D" id="2.120.10.30">
    <property type="entry name" value="TolB, C-terminal domain"/>
    <property type="match status" value="1"/>
</dbReference>
<keyword evidence="5" id="KW-1185">Reference proteome</keyword>
<protein>
    <submittedName>
        <fullName evidence="4">Sugar lactone lactonase YvrE</fullName>
    </submittedName>
</protein>
<dbReference type="PANTHER" id="PTHR47572:SF4">
    <property type="entry name" value="LACTONASE DRP35"/>
    <property type="match status" value="1"/>
</dbReference>
<accession>A0ABU2B481</accession>
<keyword evidence="2" id="KW-0378">Hydrolase</keyword>
<dbReference type="Proteomes" id="UP001183794">
    <property type="component" value="Unassembled WGS sequence"/>
</dbReference>
<evidence type="ECO:0000259" key="3">
    <source>
        <dbReference type="Pfam" id="PF08450"/>
    </source>
</evidence>
<name>A0ABU2B481_9MICC</name>
<evidence type="ECO:0000313" key="5">
    <source>
        <dbReference type="Proteomes" id="UP001183794"/>
    </source>
</evidence>
<dbReference type="SUPFAM" id="SSF63829">
    <property type="entry name" value="Calcium-dependent phosphotriesterase"/>
    <property type="match status" value="1"/>
</dbReference>
<dbReference type="InterPro" id="IPR011042">
    <property type="entry name" value="6-blade_b-propeller_TolB-like"/>
</dbReference>